<keyword evidence="2" id="KW-0560">Oxidoreductase</keyword>
<dbReference type="FunFam" id="3.40.50.720:FF:000084">
    <property type="entry name" value="Short-chain dehydrogenase reductase"/>
    <property type="match status" value="1"/>
</dbReference>
<dbReference type="CDD" id="cd05233">
    <property type="entry name" value="SDR_c"/>
    <property type="match status" value="1"/>
</dbReference>
<evidence type="ECO:0000313" key="4">
    <source>
        <dbReference type="Proteomes" id="UP000256486"/>
    </source>
</evidence>
<dbReference type="PRINTS" id="PR00081">
    <property type="entry name" value="GDHRDH"/>
</dbReference>
<gene>
    <name evidence="3" type="ORF">B7R54_06870</name>
</gene>
<dbReference type="OrthoDB" id="286404at2"/>
<accession>A0A3E0VGA1</accession>
<protein>
    <submittedName>
        <fullName evidence="3">Uncharacterized protein</fullName>
    </submittedName>
</protein>
<dbReference type="PROSITE" id="PS00061">
    <property type="entry name" value="ADH_SHORT"/>
    <property type="match status" value="1"/>
</dbReference>
<dbReference type="EMBL" id="NBWZ01000001">
    <property type="protein sequence ID" value="RFA08974.1"/>
    <property type="molecule type" value="Genomic_DNA"/>
</dbReference>
<dbReference type="GO" id="GO:0016616">
    <property type="term" value="F:oxidoreductase activity, acting on the CH-OH group of donors, NAD or NADP as acceptor"/>
    <property type="evidence" value="ECO:0007669"/>
    <property type="project" value="TreeGrafter"/>
</dbReference>
<dbReference type="InterPro" id="IPR020904">
    <property type="entry name" value="Sc_DH/Rdtase_CS"/>
</dbReference>
<keyword evidence="4" id="KW-1185">Reference proteome</keyword>
<dbReference type="PRINTS" id="PR00080">
    <property type="entry name" value="SDRFAMILY"/>
</dbReference>
<evidence type="ECO:0000256" key="1">
    <source>
        <dbReference type="ARBA" id="ARBA00006484"/>
    </source>
</evidence>
<dbReference type="InterPro" id="IPR002347">
    <property type="entry name" value="SDR_fam"/>
</dbReference>
<sequence length="253" mass="25808">MSGHGLLTGRVVVVTGGSSGIGRALCLRAAEEGAAAVIVADRVETGREGGASTVSLIEATGATAVFVECDVTEPASWLDVTAAADVFGGLDALCNVAGISDNVDFLRVDLPRLRRVMAVNFEGTFLGAQAAARSMIATGKRGTIVNVSSVGGMRGFAHASTYSASKGAVRAFTYALADAVAPHGIRANVVHPGQVDTEMLRVEMRGGSPIRIPLGRKGEAAEIADAVVWLMSDLSSYVSGASIVVDGGYSAVI</sequence>
<dbReference type="Proteomes" id="UP000256486">
    <property type="component" value="Unassembled WGS sequence"/>
</dbReference>
<comment type="caution">
    <text evidence="3">The sequence shown here is derived from an EMBL/GenBank/DDBJ whole genome shotgun (WGS) entry which is preliminary data.</text>
</comment>
<comment type="similarity">
    <text evidence="1">Belongs to the short-chain dehydrogenases/reductases (SDR) family.</text>
</comment>
<dbReference type="Pfam" id="PF13561">
    <property type="entry name" value="adh_short_C2"/>
    <property type="match status" value="1"/>
</dbReference>
<evidence type="ECO:0000313" key="3">
    <source>
        <dbReference type="EMBL" id="RFA08974.1"/>
    </source>
</evidence>
<dbReference type="PANTHER" id="PTHR42760">
    <property type="entry name" value="SHORT-CHAIN DEHYDROGENASES/REDUCTASES FAMILY MEMBER"/>
    <property type="match status" value="1"/>
</dbReference>
<organism evidence="3 4">
    <name type="scientific">Subtercola boreus</name>
    <dbReference type="NCBI Taxonomy" id="120213"/>
    <lineage>
        <taxon>Bacteria</taxon>
        <taxon>Bacillati</taxon>
        <taxon>Actinomycetota</taxon>
        <taxon>Actinomycetes</taxon>
        <taxon>Micrococcales</taxon>
        <taxon>Microbacteriaceae</taxon>
        <taxon>Subtercola</taxon>
    </lineage>
</organism>
<evidence type="ECO:0000256" key="2">
    <source>
        <dbReference type="ARBA" id="ARBA00023002"/>
    </source>
</evidence>
<name>A0A3E0VGA1_9MICO</name>
<dbReference type="PANTHER" id="PTHR42760:SF133">
    <property type="entry name" value="3-OXOACYL-[ACYL-CARRIER-PROTEIN] REDUCTASE"/>
    <property type="match status" value="1"/>
</dbReference>
<reference evidence="3 4" key="1">
    <citation type="submission" date="2017-04" db="EMBL/GenBank/DDBJ databases">
        <title>Comparative genome analysis of Subtercola boreus.</title>
        <authorList>
            <person name="Cho Y.-J."/>
            <person name="Cho A."/>
            <person name="Kim O.-S."/>
            <person name="Lee J.-I."/>
        </authorList>
    </citation>
    <scope>NUCLEOTIDE SEQUENCE [LARGE SCALE GENOMIC DNA]</scope>
    <source>
        <strain evidence="3 4">K300</strain>
    </source>
</reference>
<dbReference type="RefSeq" id="WP_116414369.1">
    <property type="nucleotide sequence ID" value="NZ_NBWZ01000001.1"/>
</dbReference>
<dbReference type="SUPFAM" id="SSF51735">
    <property type="entry name" value="NAD(P)-binding Rossmann-fold domains"/>
    <property type="match status" value="1"/>
</dbReference>
<dbReference type="Gene3D" id="3.40.50.720">
    <property type="entry name" value="NAD(P)-binding Rossmann-like Domain"/>
    <property type="match status" value="1"/>
</dbReference>
<dbReference type="InterPro" id="IPR036291">
    <property type="entry name" value="NAD(P)-bd_dom_sf"/>
</dbReference>
<proteinExistence type="inferred from homology"/>
<dbReference type="AlphaFoldDB" id="A0A3E0VGA1"/>